<name>C6W0W7_DYAFD</name>
<dbReference type="Proteomes" id="UP000002011">
    <property type="component" value="Chromosome"/>
</dbReference>
<feature type="transmembrane region" description="Helical" evidence="1">
    <location>
        <begin position="98"/>
        <end position="123"/>
    </location>
</feature>
<dbReference type="HOGENOM" id="CLU_1347125_0_0_10"/>
<keyword evidence="3" id="KW-1185">Reference proteome</keyword>
<reference evidence="2 3" key="1">
    <citation type="journal article" date="2009" name="Stand. Genomic Sci.">
        <title>Complete genome sequence of Dyadobacter fermentans type strain (NS114).</title>
        <authorList>
            <person name="Lang E."/>
            <person name="Lapidus A."/>
            <person name="Chertkov O."/>
            <person name="Brettin T."/>
            <person name="Detter J.C."/>
            <person name="Han C."/>
            <person name="Copeland A."/>
            <person name="Glavina Del Rio T."/>
            <person name="Nolan M."/>
            <person name="Chen F."/>
            <person name="Lucas S."/>
            <person name="Tice H."/>
            <person name="Cheng J.F."/>
            <person name="Land M."/>
            <person name="Hauser L."/>
            <person name="Chang Y.J."/>
            <person name="Jeffries C.D."/>
            <person name="Kopitz M."/>
            <person name="Bruce D."/>
            <person name="Goodwin L."/>
            <person name="Pitluck S."/>
            <person name="Ovchinnikova G."/>
            <person name="Pati A."/>
            <person name="Ivanova N."/>
            <person name="Mavrommatis K."/>
            <person name="Chen A."/>
            <person name="Palaniappan K."/>
            <person name="Chain P."/>
            <person name="Bristow J."/>
            <person name="Eisen J.A."/>
            <person name="Markowitz V."/>
            <person name="Hugenholtz P."/>
            <person name="Goker M."/>
            <person name="Rohde M."/>
            <person name="Kyrpides N.C."/>
            <person name="Klenk H.P."/>
        </authorList>
    </citation>
    <scope>NUCLEOTIDE SEQUENCE [LARGE SCALE GENOMIC DNA]</scope>
    <source>
        <strain evidence="3">ATCC 700827 / DSM 18053 / CIP 107007 / KCTC 52180 / NS114</strain>
    </source>
</reference>
<dbReference type="STRING" id="471854.Dfer_4219"/>
<dbReference type="AlphaFoldDB" id="C6W0W7"/>
<dbReference type="eggNOG" id="ENOG50333D0">
    <property type="taxonomic scope" value="Bacteria"/>
</dbReference>
<feature type="transmembrane region" description="Helical" evidence="1">
    <location>
        <begin position="45"/>
        <end position="67"/>
    </location>
</feature>
<keyword evidence="1" id="KW-0472">Membrane</keyword>
<feature type="transmembrane region" description="Helical" evidence="1">
    <location>
        <begin position="6"/>
        <end position="24"/>
    </location>
</feature>
<keyword evidence="1" id="KW-0812">Transmembrane</keyword>
<evidence type="ECO:0000256" key="1">
    <source>
        <dbReference type="SAM" id="Phobius"/>
    </source>
</evidence>
<keyword evidence="1" id="KW-1133">Transmembrane helix</keyword>
<proteinExistence type="predicted"/>
<gene>
    <name evidence="2" type="ordered locus">Dfer_4219</name>
</gene>
<sequence>MEFPVSATSVIFVVLLIVPGVVLKRFYFQGHFTKEFGIGIFADRLITSIFLGILVQIVSFLLLGKIYGFTFETIKKPATMAYESVTTAKFHEVTSQHLWVAFGYLITSLVVAATLGQVAHLLVRALRLDSRFSLLRFNNQWYYFFRGDIIYSKNFRSLPKGKVIETYVDIILNMEEGGKHKMVSGFLSDYSIRQRPANLRRSF</sequence>
<dbReference type="KEGG" id="dfe:Dfer_4219"/>
<evidence type="ECO:0000313" key="3">
    <source>
        <dbReference type="Proteomes" id="UP000002011"/>
    </source>
</evidence>
<organism evidence="2 3">
    <name type="scientific">Dyadobacter fermentans (strain ATCC 700827 / DSM 18053 / CIP 107007 / KCTC 52180 / NS114)</name>
    <dbReference type="NCBI Taxonomy" id="471854"/>
    <lineage>
        <taxon>Bacteria</taxon>
        <taxon>Pseudomonadati</taxon>
        <taxon>Bacteroidota</taxon>
        <taxon>Cytophagia</taxon>
        <taxon>Cytophagales</taxon>
        <taxon>Spirosomataceae</taxon>
        <taxon>Dyadobacter</taxon>
    </lineage>
</organism>
<protein>
    <submittedName>
        <fullName evidence="2">Uncharacterized protein</fullName>
    </submittedName>
</protein>
<accession>C6W0W7</accession>
<dbReference type="EMBL" id="CP001619">
    <property type="protein sequence ID" value="ACT95422.1"/>
    <property type="molecule type" value="Genomic_DNA"/>
</dbReference>
<evidence type="ECO:0000313" key="2">
    <source>
        <dbReference type="EMBL" id="ACT95422.1"/>
    </source>
</evidence>